<accession>A0A7W9SN79</accession>
<keyword evidence="1" id="KW-1133">Transmembrane helix</keyword>
<sequence length="127" mass="13296">MTLRTGVLFPAIGGIIGFAGVYLSQYTTPAVFAPYLSLAALAGLDAVCGGIRSGVEGKFQDNILLSGFAINTVLAALLAYLGDRIGVNLHLAAVVLLGGRVFTNLSLIRRYWLSQRLAQPQAQSTGA</sequence>
<comment type="caution">
    <text evidence="2">The sequence shown here is derived from an EMBL/GenBank/DDBJ whole genome shotgun (WGS) entry which is preliminary data.</text>
</comment>
<evidence type="ECO:0000313" key="3">
    <source>
        <dbReference type="Proteomes" id="UP000520814"/>
    </source>
</evidence>
<evidence type="ECO:0000256" key="1">
    <source>
        <dbReference type="SAM" id="Phobius"/>
    </source>
</evidence>
<feature type="transmembrane region" description="Helical" evidence="1">
    <location>
        <begin position="63"/>
        <end position="81"/>
    </location>
</feature>
<feature type="transmembrane region" description="Helical" evidence="1">
    <location>
        <begin position="32"/>
        <end position="51"/>
    </location>
</feature>
<gene>
    <name evidence="2" type="ORF">HNQ39_001483</name>
</gene>
<dbReference type="Pfam" id="PF06947">
    <property type="entry name" value="DUF1290"/>
    <property type="match status" value="1"/>
</dbReference>
<keyword evidence="1" id="KW-0812">Transmembrane</keyword>
<name>A0A7W9SN79_ARMRO</name>
<feature type="transmembrane region" description="Helical" evidence="1">
    <location>
        <begin position="87"/>
        <end position="107"/>
    </location>
</feature>
<organism evidence="2 3">
    <name type="scientific">Armatimonas rosea</name>
    <dbReference type="NCBI Taxonomy" id="685828"/>
    <lineage>
        <taxon>Bacteria</taxon>
        <taxon>Bacillati</taxon>
        <taxon>Armatimonadota</taxon>
        <taxon>Armatimonadia</taxon>
        <taxon>Armatimonadales</taxon>
        <taxon>Armatimonadaceae</taxon>
        <taxon>Armatimonas</taxon>
    </lineage>
</organism>
<dbReference type="AlphaFoldDB" id="A0A7W9SN79"/>
<dbReference type="EMBL" id="JACHGW010000001">
    <property type="protein sequence ID" value="MBB6049721.1"/>
    <property type="molecule type" value="Genomic_DNA"/>
</dbReference>
<protein>
    <submittedName>
        <fullName evidence="2">Small basic protein</fullName>
    </submittedName>
</protein>
<dbReference type="RefSeq" id="WP_184193316.1">
    <property type="nucleotide sequence ID" value="NZ_JACHGW010000001.1"/>
</dbReference>
<evidence type="ECO:0000313" key="2">
    <source>
        <dbReference type="EMBL" id="MBB6049721.1"/>
    </source>
</evidence>
<proteinExistence type="predicted"/>
<feature type="transmembrane region" description="Helical" evidence="1">
    <location>
        <begin position="7"/>
        <end position="26"/>
    </location>
</feature>
<keyword evidence="3" id="KW-1185">Reference proteome</keyword>
<dbReference type="Proteomes" id="UP000520814">
    <property type="component" value="Unassembled WGS sequence"/>
</dbReference>
<dbReference type="InterPro" id="IPR009709">
    <property type="entry name" value="DUF1290"/>
</dbReference>
<keyword evidence="1" id="KW-0472">Membrane</keyword>
<reference evidence="2 3" key="1">
    <citation type="submission" date="2020-08" db="EMBL/GenBank/DDBJ databases">
        <title>Genomic Encyclopedia of Type Strains, Phase IV (KMG-IV): sequencing the most valuable type-strain genomes for metagenomic binning, comparative biology and taxonomic classification.</title>
        <authorList>
            <person name="Goeker M."/>
        </authorList>
    </citation>
    <scope>NUCLEOTIDE SEQUENCE [LARGE SCALE GENOMIC DNA]</scope>
    <source>
        <strain evidence="2 3">DSM 23562</strain>
    </source>
</reference>